<dbReference type="PIRSF" id="PIRSF028291">
    <property type="entry name" value="UCP028291"/>
    <property type="match status" value="1"/>
</dbReference>
<dbReference type="Pfam" id="PF09981">
    <property type="entry name" value="DUF2218"/>
    <property type="match status" value="1"/>
</dbReference>
<evidence type="ECO:0000313" key="1">
    <source>
        <dbReference type="EMBL" id="MBT1154622.1"/>
    </source>
</evidence>
<sequence>MPKSTASVATEHASRYLQQLCKHWSHKFAVDFSPTQGRIDLGEGRIVDLRADDRTLTVDVEAEDLPRMEQVVVDHIVRFAFREELKFDWRQV</sequence>
<dbReference type="Proteomes" id="UP001138921">
    <property type="component" value="Unassembled WGS sequence"/>
</dbReference>
<gene>
    <name evidence="1" type="ORF">J1C56_03370</name>
</gene>
<dbReference type="RefSeq" id="WP_214385941.1">
    <property type="nucleotide sequence ID" value="NZ_JAFLWW010000001.1"/>
</dbReference>
<dbReference type="InterPro" id="IPR014543">
    <property type="entry name" value="UCP028291"/>
</dbReference>
<organism evidence="1 2">
    <name type="scientific">Aminobacter anthyllidis</name>
    <dbReference type="NCBI Taxonomy" id="1035067"/>
    <lineage>
        <taxon>Bacteria</taxon>
        <taxon>Pseudomonadati</taxon>
        <taxon>Pseudomonadota</taxon>
        <taxon>Alphaproteobacteria</taxon>
        <taxon>Hyphomicrobiales</taxon>
        <taxon>Phyllobacteriaceae</taxon>
        <taxon>Aminobacter</taxon>
    </lineage>
</organism>
<reference evidence="1" key="2">
    <citation type="submission" date="2021-03" db="EMBL/GenBank/DDBJ databases">
        <authorList>
            <person name="Artuso I."/>
            <person name="Turrini P."/>
            <person name="Pirolo M."/>
            <person name="Lugli G.A."/>
            <person name="Ventura M."/>
            <person name="Visca P."/>
        </authorList>
    </citation>
    <scope>NUCLEOTIDE SEQUENCE</scope>
    <source>
        <strain evidence="1">LMG 26462</strain>
    </source>
</reference>
<reference evidence="1" key="1">
    <citation type="journal article" date="2021" name="Microorganisms">
        <title>Phylogenomic Reconstruction and Metabolic Potential of the Genus Aminobacter.</title>
        <authorList>
            <person name="Artuso I."/>
            <person name="Turrini P."/>
            <person name="Pirolo M."/>
            <person name="Lugli G.A."/>
            <person name="Ventura M."/>
            <person name="Visca P."/>
        </authorList>
    </citation>
    <scope>NUCLEOTIDE SEQUENCE</scope>
    <source>
        <strain evidence="1">LMG 26462</strain>
    </source>
</reference>
<dbReference type="EMBL" id="JAFLWW010000001">
    <property type="protein sequence ID" value="MBT1154622.1"/>
    <property type="molecule type" value="Genomic_DNA"/>
</dbReference>
<proteinExistence type="predicted"/>
<accession>A0A9X1D2A6</accession>
<dbReference type="AlphaFoldDB" id="A0A9X1D2A6"/>
<comment type="caution">
    <text evidence="1">The sequence shown here is derived from an EMBL/GenBank/DDBJ whole genome shotgun (WGS) entry which is preliminary data.</text>
</comment>
<protein>
    <submittedName>
        <fullName evidence="1">DUF2218 domain-containing protein</fullName>
    </submittedName>
</protein>
<evidence type="ECO:0000313" key="2">
    <source>
        <dbReference type="Proteomes" id="UP001138921"/>
    </source>
</evidence>
<dbReference type="Gene3D" id="3.30.310.50">
    <property type="entry name" value="Alpha-D-phosphohexomutase, C-terminal domain"/>
    <property type="match status" value="1"/>
</dbReference>
<name>A0A9X1D2A6_9HYPH</name>
<keyword evidence="2" id="KW-1185">Reference proteome</keyword>